<accession>A0A857LNV9</accession>
<feature type="compositionally biased region" description="Low complexity" evidence="1">
    <location>
        <begin position="32"/>
        <end position="68"/>
    </location>
</feature>
<feature type="region of interest" description="Disordered" evidence="1">
    <location>
        <begin position="1"/>
        <end position="178"/>
    </location>
</feature>
<proteinExistence type="predicted"/>
<dbReference type="AlphaFoldDB" id="A0A857LNV9"/>
<name>A0A857LNV9_9ACTN</name>
<feature type="transmembrane region" description="Helical" evidence="2">
    <location>
        <begin position="184"/>
        <end position="206"/>
    </location>
</feature>
<dbReference type="Pfam" id="PF14230">
    <property type="entry name" value="DUF4333"/>
    <property type="match status" value="1"/>
</dbReference>
<feature type="compositionally biased region" description="Low complexity" evidence="1">
    <location>
        <begin position="1"/>
        <end position="12"/>
    </location>
</feature>
<dbReference type="EMBL" id="CP045810">
    <property type="protein sequence ID" value="QHN39747.1"/>
    <property type="molecule type" value="Genomic_DNA"/>
</dbReference>
<keyword evidence="2" id="KW-0472">Membrane</keyword>
<sequence length="283" mass="28412">MTEPNNPNTPSGPGAPGTGGDATTVGNSAPYGNPAGQAPQYGAAPGSSPYGPPGYVAPAYGAPTPGTSDFGAANPYAPPVAGQYGQPPQPPAGGPGYADPGQYGQTAFSQPGQQYPAPGQQFGQSAPAYGQQSGQPGHYGQQPPQYGQQPGQFGQQPGAAGPQYGADPFGGQQPTGSPSKLPKLLGAVGGVILAIAAIVLVTGFWLPGWFPKTLSQSAVEDGVKKVLSNDYSITNVDKVSCPSGESVSEGKTFTCDLSVGGQSQKVTITIVDDDGKYEVSRPS</sequence>
<evidence type="ECO:0000256" key="2">
    <source>
        <dbReference type="SAM" id="Phobius"/>
    </source>
</evidence>
<organism evidence="3">
    <name type="scientific">Gordonia amarae</name>
    <dbReference type="NCBI Taxonomy" id="36821"/>
    <lineage>
        <taxon>Bacteria</taxon>
        <taxon>Bacillati</taxon>
        <taxon>Actinomycetota</taxon>
        <taxon>Actinomycetes</taxon>
        <taxon>Mycobacteriales</taxon>
        <taxon>Gordoniaceae</taxon>
        <taxon>Gordonia</taxon>
    </lineage>
</organism>
<evidence type="ECO:0000313" key="3">
    <source>
        <dbReference type="EMBL" id="QHN39747.1"/>
    </source>
</evidence>
<evidence type="ECO:0000256" key="1">
    <source>
        <dbReference type="SAM" id="MobiDB-lite"/>
    </source>
</evidence>
<dbReference type="RefSeq" id="WP_005181850.1">
    <property type="nucleotide sequence ID" value="NZ_CP045804.1"/>
</dbReference>
<reference evidence="3" key="1">
    <citation type="journal article" date="2021" name="Nat. Microbiol.">
        <title>Cocultivation of an ultrasmall environmental parasitic bacterium with lytic ability against bacteria associated with wastewater foams.</title>
        <authorList>
            <person name="Batinovic S."/>
            <person name="Rose J.J.A."/>
            <person name="Ratcliffe J."/>
            <person name="Seviour R.J."/>
            <person name="Petrovski S."/>
        </authorList>
    </citation>
    <scope>NUCLEOTIDE SEQUENCE</scope>
    <source>
        <strain evidence="3">CON44</strain>
    </source>
</reference>
<feature type="compositionally biased region" description="Low complexity" evidence="1">
    <location>
        <begin position="97"/>
        <end position="166"/>
    </location>
</feature>
<dbReference type="InterPro" id="IPR025637">
    <property type="entry name" value="DUF4333"/>
</dbReference>
<keyword evidence="2" id="KW-1133">Transmembrane helix</keyword>
<protein>
    <submittedName>
        <fullName evidence="3">DUF4333 domain-containing protein</fullName>
    </submittedName>
</protein>
<keyword evidence="2" id="KW-0812">Transmembrane</keyword>
<gene>
    <name evidence="3" type="ORF">GII30_11750</name>
</gene>